<name>A0A1N6D112_9SPHN</name>
<reference evidence="5" key="1">
    <citation type="submission" date="2016-11" db="EMBL/GenBank/DDBJ databases">
        <authorList>
            <person name="Varghese N."/>
            <person name="Submissions S."/>
        </authorList>
    </citation>
    <scope>NUCLEOTIDE SEQUENCE [LARGE SCALE GENOMIC DNA]</scope>
    <source>
        <strain evidence="5">DSM 22363</strain>
    </source>
</reference>
<dbReference type="Gene3D" id="1.10.287.470">
    <property type="entry name" value="Helix hairpin bin"/>
    <property type="match status" value="1"/>
</dbReference>
<dbReference type="STRING" id="1123272.SAMN02745824_1388"/>
<protein>
    <submittedName>
        <fullName evidence="4">RND family efflux transporter, MFP subunit</fullName>
    </submittedName>
</protein>
<dbReference type="Pfam" id="PF25967">
    <property type="entry name" value="RND-MFP_C"/>
    <property type="match status" value="1"/>
</dbReference>
<dbReference type="NCBIfam" id="TIGR01730">
    <property type="entry name" value="RND_mfp"/>
    <property type="match status" value="1"/>
</dbReference>
<dbReference type="OrthoDB" id="9806939at2"/>
<dbReference type="AlphaFoldDB" id="A0A1N6D112"/>
<dbReference type="InterPro" id="IPR006143">
    <property type="entry name" value="RND_pump_MFP"/>
</dbReference>
<evidence type="ECO:0000256" key="2">
    <source>
        <dbReference type="SAM" id="SignalP"/>
    </source>
</evidence>
<evidence type="ECO:0000259" key="3">
    <source>
        <dbReference type="Pfam" id="PF25967"/>
    </source>
</evidence>
<accession>A0A1N6D112</accession>
<keyword evidence="5" id="KW-1185">Reference proteome</keyword>
<evidence type="ECO:0000256" key="1">
    <source>
        <dbReference type="ARBA" id="ARBA00009477"/>
    </source>
</evidence>
<dbReference type="GO" id="GO:0015562">
    <property type="term" value="F:efflux transmembrane transporter activity"/>
    <property type="evidence" value="ECO:0007669"/>
    <property type="project" value="TreeGrafter"/>
</dbReference>
<dbReference type="Proteomes" id="UP000185192">
    <property type="component" value="Unassembled WGS sequence"/>
</dbReference>
<feature type="chain" id="PRO_5012500831" evidence="2">
    <location>
        <begin position="24"/>
        <end position="354"/>
    </location>
</feature>
<feature type="signal peptide" evidence="2">
    <location>
        <begin position="1"/>
        <end position="23"/>
    </location>
</feature>
<dbReference type="GO" id="GO:1990281">
    <property type="term" value="C:efflux pump complex"/>
    <property type="evidence" value="ECO:0007669"/>
    <property type="project" value="TreeGrafter"/>
</dbReference>
<dbReference type="EMBL" id="FSQW01000001">
    <property type="protein sequence ID" value="SIN64413.1"/>
    <property type="molecule type" value="Genomic_DNA"/>
</dbReference>
<dbReference type="Gene3D" id="2.40.30.170">
    <property type="match status" value="1"/>
</dbReference>
<feature type="domain" description="Multidrug resistance protein MdtA-like C-terminal permuted SH3" evidence="3">
    <location>
        <begin position="283"/>
        <end position="340"/>
    </location>
</feature>
<dbReference type="SUPFAM" id="SSF111369">
    <property type="entry name" value="HlyD-like secretion proteins"/>
    <property type="match status" value="1"/>
</dbReference>
<dbReference type="PANTHER" id="PTHR30469:SF20">
    <property type="entry name" value="EFFLUX RND TRANSPORTER PERIPLASMIC ADAPTOR SUBUNIT"/>
    <property type="match status" value="1"/>
</dbReference>
<dbReference type="Gene3D" id="2.40.50.100">
    <property type="match status" value="1"/>
</dbReference>
<gene>
    <name evidence="4" type="ORF">SAMN02745824_1388</name>
</gene>
<comment type="similarity">
    <text evidence="1">Belongs to the membrane fusion protein (MFP) (TC 8.A.1) family.</text>
</comment>
<sequence length="354" mass="38610">MNRIPFPAGLALCFALLLPACGAAEQTDQVAEPRPAKLLKLTEQSKQARNSFPAVIRSVRSTDLAFQVGGQITTWKALGGEFYRKGTVIAGLDPRSFRNAVAQAEAQYRNADSEYQRALRLIKEDAISQSVVESRLAQRQVAQATLDDARKSLADTVLRAPFSGFIGKTYVEQFQNVQPQAPVVTMQSSAVEAIVNVPGSFVLNSNRINYYNTFVELDAAPGRRFPAVFREATGQADQSTQTFEGRFTFQPPADLLVLTGMTATLFFDYDLDGRGADGIAGISIPLASVVTEGGKKYVWVVKPVERTVARREVELADQVGKDVIATKGLKVGETIVASGGAYLRKGDRVRSWKR</sequence>
<keyword evidence="2" id="KW-0732">Signal</keyword>
<evidence type="ECO:0000313" key="4">
    <source>
        <dbReference type="EMBL" id="SIN64413.1"/>
    </source>
</evidence>
<dbReference type="PANTHER" id="PTHR30469">
    <property type="entry name" value="MULTIDRUG RESISTANCE PROTEIN MDTA"/>
    <property type="match status" value="1"/>
</dbReference>
<dbReference type="RefSeq" id="WP_074204307.1">
    <property type="nucleotide sequence ID" value="NZ_FSQW01000001.1"/>
</dbReference>
<organism evidence="4 5">
    <name type="scientific">Parasphingorhabdus marina DSM 22363</name>
    <dbReference type="NCBI Taxonomy" id="1123272"/>
    <lineage>
        <taxon>Bacteria</taxon>
        <taxon>Pseudomonadati</taxon>
        <taxon>Pseudomonadota</taxon>
        <taxon>Alphaproteobacteria</taxon>
        <taxon>Sphingomonadales</taxon>
        <taxon>Sphingomonadaceae</taxon>
        <taxon>Parasphingorhabdus</taxon>
    </lineage>
</organism>
<evidence type="ECO:0000313" key="5">
    <source>
        <dbReference type="Proteomes" id="UP000185192"/>
    </source>
</evidence>
<proteinExistence type="inferred from homology"/>
<dbReference type="Gene3D" id="2.40.420.20">
    <property type="match status" value="1"/>
</dbReference>
<dbReference type="InterPro" id="IPR058627">
    <property type="entry name" value="MdtA-like_C"/>
</dbReference>